<evidence type="ECO:0000256" key="1">
    <source>
        <dbReference type="SAM" id="Phobius"/>
    </source>
</evidence>
<evidence type="ECO:0000313" key="2">
    <source>
        <dbReference type="EMBL" id="MDV6264057.1"/>
    </source>
</evidence>
<dbReference type="EMBL" id="JAWLJX010000010">
    <property type="protein sequence ID" value="MDV6264057.1"/>
    <property type="molecule type" value="Genomic_DNA"/>
</dbReference>
<organism evidence="2 3">
    <name type="scientific">Rhodococcoides yunnanense</name>
    <dbReference type="NCBI Taxonomy" id="278209"/>
    <lineage>
        <taxon>Bacteria</taxon>
        <taxon>Bacillati</taxon>
        <taxon>Actinomycetota</taxon>
        <taxon>Actinomycetes</taxon>
        <taxon>Mycobacteriales</taxon>
        <taxon>Nocardiaceae</taxon>
        <taxon>Rhodococcoides</taxon>
    </lineage>
</organism>
<reference evidence="2 3" key="1">
    <citation type="submission" date="2023-10" db="EMBL/GenBank/DDBJ databases">
        <title>Development of a sustainable strategy for remediation of hydrocarbon-contaminated territories based on the waste exchange concept.</title>
        <authorList>
            <person name="Krivoruchko A."/>
        </authorList>
    </citation>
    <scope>NUCLEOTIDE SEQUENCE [LARGE SCALE GENOMIC DNA]</scope>
    <source>
        <strain evidence="2 3">IEGM 1323</strain>
    </source>
</reference>
<sequence length="107" mass="11602">MVLALCAITFAVLLHVVAARIAARQNFGRRLPTVNGSYPVRPAQRARRAQAAGWILSIFGALQLGNHFWLTEPWLAMGLVVAVLLLVNGLPSLLVTALHNGNLRTQP</sequence>
<comment type="caution">
    <text evidence="2">The sequence shown here is derived from an EMBL/GenBank/DDBJ whole genome shotgun (WGS) entry which is preliminary data.</text>
</comment>
<evidence type="ECO:0000313" key="3">
    <source>
        <dbReference type="Proteomes" id="UP001185755"/>
    </source>
</evidence>
<proteinExistence type="predicted"/>
<keyword evidence="3" id="KW-1185">Reference proteome</keyword>
<evidence type="ECO:0008006" key="4">
    <source>
        <dbReference type="Google" id="ProtNLM"/>
    </source>
</evidence>
<name>A0ABU4BIM2_9NOCA</name>
<gene>
    <name evidence="2" type="ORF">R3P96_22205</name>
</gene>
<dbReference type="Proteomes" id="UP001185755">
    <property type="component" value="Unassembled WGS sequence"/>
</dbReference>
<protein>
    <recommendedName>
        <fullName evidence="4">Integral membrane protein</fullName>
    </recommendedName>
</protein>
<dbReference type="RefSeq" id="WP_317566176.1">
    <property type="nucleotide sequence ID" value="NZ_JAWLJX010000010.1"/>
</dbReference>
<feature type="transmembrane region" description="Helical" evidence="1">
    <location>
        <begin position="74"/>
        <end position="98"/>
    </location>
</feature>
<keyword evidence="1" id="KW-0472">Membrane</keyword>
<accession>A0ABU4BIM2</accession>
<keyword evidence="1" id="KW-1133">Transmembrane helix</keyword>
<keyword evidence="1" id="KW-0812">Transmembrane</keyword>